<dbReference type="InterPro" id="IPR020846">
    <property type="entry name" value="MFS_dom"/>
</dbReference>
<keyword evidence="4 7" id="KW-0812">Transmembrane</keyword>
<feature type="transmembrane region" description="Helical" evidence="7">
    <location>
        <begin position="318"/>
        <end position="340"/>
    </location>
</feature>
<feature type="transmembrane region" description="Helical" evidence="7">
    <location>
        <begin position="175"/>
        <end position="195"/>
    </location>
</feature>
<feature type="transmembrane region" description="Helical" evidence="7">
    <location>
        <begin position="20"/>
        <end position="44"/>
    </location>
</feature>
<dbReference type="GO" id="GO:0005886">
    <property type="term" value="C:plasma membrane"/>
    <property type="evidence" value="ECO:0007669"/>
    <property type="project" value="UniProtKB-SubCell"/>
</dbReference>
<evidence type="ECO:0000256" key="7">
    <source>
        <dbReference type="SAM" id="Phobius"/>
    </source>
</evidence>
<comment type="subcellular location">
    <subcellularLocation>
        <location evidence="1">Cell membrane</location>
        <topology evidence="1">Multi-pass membrane protein</topology>
    </subcellularLocation>
</comment>
<evidence type="ECO:0000256" key="5">
    <source>
        <dbReference type="ARBA" id="ARBA00022989"/>
    </source>
</evidence>
<keyword evidence="5 7" id="KW-1133">Transmembrane helix</keyword>
<dbReference type="SUPFAM" id="SSF103473">
    <property type="entry name" value="MFS general substrate transporter"/>
    <property type="match status" value="1"/>
</dbReference>
<dbReference type="Proteomes" id="UP000186777">
    <property type="component" value="Unassembled WGS sequence"/>
</dbReference>
<keyword evidence="3" id="KW-1003">Cell membrane</keyword>
<dbReference type="PANTHER" id="PTHR43414:SF6">
    <property type="entry name" value="MULTIDRUG RESISTANCE PROTEIN MDTG"/>
    <property type="match status" value="1"/>
</dbReference>
<dbReference type="EMBL" id="MNTG01000002">
    <property type="protein sequence ID" value="OLA39158.1"/>
    <property type="molecule type" value="Genomic_DNA"/>
</dbReference>
<evidence type="ECO:0000313" key="10">
    <source>
        <dbReference type="Proteomes" id="UP000186777"/>
    </source>
</evidence>
<dbReference type="Gene3D" id="1.20.1250.20">
    <property type="entry name" value="MFS general substrate transporter like domains"/>
    <property type="match status" value="1"/>
</dbReference>
<proteinExistence type="predicted"/>
<dbReference type="InterPro" id="IPR001958">
    <property type="entry name" value="Tet-R_TetA/multi-R_MdtG-like"/>
</dbReference>
<evidence type="ECO:0000256" key="6">
    <source>
        <dbReference type="ARBA" id="ARBA00023136"/>
    </source>
</evidence>
<dbReference type="PANTHER" id="PTHR43414">
    <property type="entry name" value="MULTIDRUG RESISTANCE PROTEIN MDTG"/>
    <property type="match status" value="1"/>
</dbReference>
<feature type="domain" description="Major facilitator superfamily (MFS) profile" evidence="8">
    <location>
        <begin position="17"/>
        <end position="405"/>
    </location>
</feature>
<feature type="transmembrane region" description="Helical" evidence="7">
    <location>
        <begin position="382"/>
        <end position="400"/>
    </location>
</feature>
<reference evidence="9 10" key="1">
    <citation type="journal article" date="2016" name="Nat. Biotechnol.">
        <title>Measurement of bacterial replication rates in microbial communities.</title>
        <authorList>
            <person name="Brown C.T."/>
            <person name="Olm M.R."/>
            <person name="Thomas B.C."/>
            <person name="Banfield J.F."/>
        </authorList>
    </citation>
    <scope>NUCLEOTIDE SEQUENCE [LARGE SCALE GENOMIC DNA]</scope>
    <source>
        <strain evidence="9">46_33</strain>
    </source>
</reference>
<feature type="transmembrane region" description="Helical" evidence="7">
    <location>
        <begin position="224"/>
        <end position="245"/>
    </location>
</feature>
<dbReference type="RefSeq" id="WP_303679325.1">
    <property type="nucleotide sequence ID" value="NZ_MNTG01000002.1"/>
</dbReference>
<evidence type="ECO:0000256" key="3">
    <source>
        <dbReference type="ARBA" id="ARBA00022475"/>
    </source>
</evidence>
<feature type="transmembrane region" description="Helical" evidence="7">
    <location>
        <begin position="109"/>
        <end position="130"/>
    </location>
</feature>
<dbReference type="PROSITE" id="PS50850">
    <property type="entry name" value="MFS"/>
    <property type="match status" value="1"/>
</dbReference>
<evidence type="ECO:0000259" key="8">
    <source>
        <dbReference type="PROSITE" id="PS50850"/>
    </source>
</evidence>
<dbReference type="InterPro" id="IPR011701">
    <property type="entry name" value="MFS"/>
</dbReference>
<dbReference type="PRINTS" id="PR01035">
    <property type="entry name" value="TCRTETA"/>
</dbReference>
<accession>A0A1Q6R9U9</accession>
<comment type="caution">
    <text evidence="9">The sequence shown here is derived from an EMBL/GenBank/DDBJ whole genome shotgun (WGS) entry which is preliminary data.</text>
</comment>
<keyword evidence="2" id="KW-0813">Transport</keyword>
<name>A0A1Q6R9U9_9FIRM</name>
<gene>
    <name evidence="9" type="ORF">BHW43_02200</name>
</gene>
<dbReference type="GO" id="GO:0022857">
    <property type="term" value="F:transmembrane transporter activity"/>
    <property type="evidence" value="ECO:0007669"/>
    <property type="project" value="InterPro"/>
</dbReference>
<feature type="transmembrane region" description="Helical" evidence="7">
    <location>
        <begin position="290"/>
        <end position="312"/>
    </location>
</feature>
<dbReference type="InterPro" id="IPR036259">
    <property type="entry name" value="MFS_trans_sf"/>
</dbReference>
<dbReference type="Pfam" id="PF07690">
    <property type="entry name" value="MFS_1"/>
    <property type="match status" value="1"/>
</dbReference>
<feature type="transmembrane region" description="Helical" evidence="7">
    <location>
        <begin position="56"/>
        <end position="76"/>
    </location>
</feature>
<organism evidence="9 10">
    <name type="scientific">Phascolarctobacterium succinatutens</name>
    <dbReference type="NCBI Taxonomy" id="626940"/>
    <lineage>
        <taxon>Bacteria</taxon>
        <taxon>Bacillati</taxon>
        <taxon>Bacillota</taxon>
        <taxon>Negativicutes</taxon>
        <taxon>Acidaminococcales</taxon>
        <taxon>Acidaminococcaceae</taxon>
        <taxon>Phascolarctobacterium</taxon>
    </lineage>
</organism>
<feature type="transmembrane region" description="Helical" evidence="7">
    <location>
        <begin position="352"/>
        <end position="370"/>
    </location>
</feature>
<evidence type="ECO:0000256" key="4">
    <source>
        <dbReference type="ARBA" id="ARBA00022692"/>
    </source>
</evidence>
<dbReference type="AlphaFoldDB" id="A0A1Q6R9U9"/>
<evidence type="ECO:0000313" key="9">
    <source>
        <dbReference type="EMBL" id="OLA39158.1"/>
    </source>
</evidence>
<protein>
    <submittedName>
        <fullName evidence="9">MFS transporter</fullName>
    </submittedName>
</protein>
<evidence type="ECO:0000256" key="1">
    <source>
        <dbReference type="ARBA" id="ARBA00004651"/>
    </source>
</evidence>
<keyword evidence="6 7" id="KW-0472">Membrane</keyword>
<feature type="transmembrane region" description="Helical" evidence="7">
    <location>
        <begin position="265"/>
        <end position="283"/>
    </location>
</feature>
<evidence type="ECO:0000256" key="2">
    <source>
        <dbReference type="ARBA" id="ARBA00022448"/>
    </source>
</evidence>
<sequence>MSIQAFTSDKKSSWKANLPVLWLGVFLCCASYTMCIPFLPVYLLRELHVAQPDVNFWAGITFAVTFMGSAVMAPYWGALADHVGQRKMAIRAGYGLALTYFLTGVCQDVYQLLLVRIVCGVVAGFVPACMSMASSSLPEERMGWGMGLMQTAVASGTIMGPLMGGYLSSWFGMRASFYVGSLALFIATSAVVFIVKDMSVLNKGAREASNLLADLKNALHNKGLLYIMAMFFVVQTCIMLIQPLITLYVGELMHDMGDAAIKMSGVVFSLSGITGILAAPFWGKRGQRFGYVRVFCIVTFIAGFINLFQVFINTVWQFAAIQFVYGLFLAGAVPNINANLTRVTAANMRGKAFGLVTSAQQFGGVVGPLVGGALGSFMSSRYVLVFAGCVLMSVAVYSYFTHVRGAEQEAAS</sequence>
<dbReference type="STRING" id="626940.BHW43_02200"/>